<dbReference type="PANTHER" id="PTHR34390">
    <property type="entry name" value="UPF0442 PROTEIN YJJB-RELATED"/>
    <property type="match status" value="1"/>
</dbReference>
<comment type="caution">
    <text evidence="9">The sequence shown here is derived from an EMBL/GenBank/DDBJ whole genome shotgun (WGS) entry which is preliminary data.</text>
</comment>
<feature type="transmembrane region" description="Helical" evidence="7">
    <location>
        <begin position="197"/>
        <end position="219"/>
    </location>
</feature>
<evidence type="ECO:0000256" key="7">
    <source>
        <dbReference type="SAM" id="Phobius"/>
    </source>
</evidence>
<dbReference type="InterPro" id="IPR050539">
    <property type="entry name" value="ThrE_Dicarb/AminoAcid_Exp"/>
</dbReference>
<protein>
    <recommendedName>
        <fullName evidence="8">Threonine/serine exporter-like N-terminal domain-containing protein</fullName>
    </recommendedName>
</protein>
<feature type="transmembrane region" description="Helical" evidence="7">
    <location>
        <begin position="231"/>
        <end position="250"/>
    </location>
</feature>
<reference evidence="10" key="1">
    <citation type="submission" date="2016-01" db="EMBL/GenBank/DDBJ databases">
        <authorList>
            <person name="Mitreva M."/>
            <person name="Pepin K.H."/>
            <person name="Mihindukulasuriya K.A."/>
            <person name="Fulton R."/>
            <person name="Fronick C."/>
            <person name="O'Laughlin M."/>
            <person name="Miner T."/>
            <person name="Herter B."/>
            <person name="Rosa B.A."/>
            <person name="Cordes M."/>
            <person name="Tomlinson C."/>
            <person name="Wollam A."/>
            <person name="Palsikar V.B."/>
            <person name="Mardis E.R."/>
            <person name="Wilson R.K."/>
        </authorList>
    </citation>
    <scope>NUCLEOTIDE SEQUENCE [LARGE SCALE GENOMIC DNA]</scope>
    <source>
        <strain evidence="10">GED7749B</strain>
    </source>
</reference>
<feature type="transmembrane region" description="Helical" evidence="7">
    <location>
        <begin position="172"/>
        <end position="191"/>
    </location>
</feature>
<feature type="domain" description="Threonine/serine exporter-like N-terminal" evidence="8">
    <location>
        <begin position="13"/>
        <end position="250"/>
    </location>
</feature>
<evidence type="ECO:0000313" key="10">
    <source>
        <dbReference type="Proteomes" id="UP000070376"/>
    </source>
</evidence>
<dbReference type="InterPro" id="IPR010619">
    <property type="entry name" value="ThrE-like_N"/>
</dbReference>
<dbReference type="Pfam" id="PF06738">
    <property type="entry name" value="ThrE"/>
    <property type="match status" value="1"/>
</dbReference>
<evidence type="ECO:0000259" key="8">
    <source>
        <dbReference type="Pfam" id="PF06738"/>
    </source>
</evidence>
<name>A0A133KQM9_HEYCO</name>
<keyword evidence="4 7" id="KW-1133">Transmembrane helix</keyword>
<evidence type="ECO:0000313" key="9">
    <source>
        <dbReference type="EMBL" id="KWZ81878.1"/>
    </source>
</evidence>
<accession>A0A133KQM9</accession>
<dbReference type="EMBL" id="LRPN01000067">
    <property type="protein sequence ID" value="KWZ81878.1"/>
    <property type="molecule type" value="Genomic_DNA"/>
</dbReference>
<comment type="similarity">
    <text evidence="6">Belongs to the ThrE exporter (TC 2.A.79) family.</text>
</comment>
<dbReference type="GO" id="GO:0005886">
    <property type="term" value="C:plasma membrane"/>
    <property type="evidence" value="ECO:0007669"/>
    <property type="project" value="UniProtKB-SubCell"/>
</dbReference>
<keyword evidence="2" id="KW-1003">Cell membrane</keyword>
<dbReference type="PANTHER" id="PTHR34390:SF2">
    <property type="entry name" value="SUCCINATE TRANSPORTER SUBUNIT YJJP-RELATED"/>
    <property type="match status" value="1"/>
</dbReference>
<dbReference type="GO" id="GO:0022857">
    <property type="term" value="F:transmembrane transporter activity"/>
    <property type="evidence" value="ECO:0007669"/>
    <property type="project" value="InterPro"/>
</dbReference>
<evidence type="ECO:0000256" key="3">
    <source>
        <dbReference type="ARBA" id="ARBA00022692"/>
    </source>
</evidence>
<proteinExistence type="inferred from homology"/>
<evidence type="ECO:0000256" key="4">
    <source>
        <dbReference type="ARBA" id="ARBA00022989"/>
    </source>
</evidence>
<keyword evidence="3 7" id="KW-0812">Transmembrane</keyword>
<keyword evidence="5 7" id="KW-0472">Membrane</keyword>
<evidence type="ECO:0000256" key="6">
    <source>
        <dbReference type="ARBA" id="ARBA00034125"/>
    </source>
</evidence>
<comment type="subcellular location">
    <subcellularLocation>
        <location evidence="1">Cell membrane</location>
        <topology evidence="1">Multi-pass membrane protein</topology>
    </subcellularLocation>
</comment>
<evidence type="ECO:0000256" key="2">
    <source>
        <dbReference type="ARBA" id="ARBA00022475"/>
    </source>
</evidence>
<gene>
    <name evidence="9" type="ORF">HMPREF3213_01891</name>
</gene>
<evidence type="ECO:0000256" key="5">
    <source>
        <dbReference type="ARBA" id="ARBA00023136"/>
    </source>
</evidence>
<evidence type="ECO:0000256" key="1">
    <source>
        <dbReference type="ARBA" id="ARBA00004651"/>
    </source>
</evidence>
<dbReference type="AlphaFoldDB" id="A0A133KQM9"/>
<dbReference type="GO" id="GO:0015744">
    <property type="term" value="P:succinate transport"/>
    <property type="evidence" value="ECO:0007669"/>
    <property type="project" value="TreeGrafter"/>
</dbReference>
<dbReference type="Proteomes" id="UP000070376">
    <property type="component" value="Unassembled WGS sequence"/>
</dbReference>
<dbReference type="PATRIC" id="fig|1398.22.peg.1894"/>
<sequence length="251" mass="27171">MSMYQNEAQQVMRVCLLAGKIMLMSGAETYRVEDTMSRIAAAAGISGSHSFVTPTAIIFSLDGAELTKLIRISERSTDLRKVDQVNSISRQISNRGITLKEAYGQLKKIETEEEAYPLWLQFVAAAISSGCFVIIFLGGWIDFLPACIAGGLGFLSTHYIHRFVKVRFFAEFVASLVIGITAYILVHAGIGRELDKIIIGSVMPLVPGLAITNALRDLMAGHLFSGVTKGAEAFLTSFAIGSGIAIILTIF</sequence>
<organism evidence="9 10">
    <name type="scientific">Heyndrickxia coagulans</name>
    <name type="common">Weizmannia coagulans</name>
    <dbReference type="NCBI Taxonomy" id="1398"/>
    <lineage>
        <taxon>Bacteria</taxon>
        <taxon>Bacillati</taxon>
        <taxon>Bacillota</taxon>
        <taxon>Bacilli</taxon>
        <taxon>Bacillales</taxon>
        <taxon>Bacillaceae</taxon>
        <taxon>Heyndrickxia</taxon>
    </lineage>
</organism>